<dbReference type="InterPro" id="IPR036388">
    <property type="entry name" value="WH-like_DNA-bd_sf"/>
</dbReference>
<reference evidence="2" key="1">
    <citation type="journal article" date="2014" name="Front. Microbiol.">
        <title>High frequency of phylogenetically diverse reductive dehalogenase-homologous genes in deep subseafloor sedimentary metagenomes.</title>
        <authorList>
            <person name="Kawai M."/>
            <person name="Futagami T."/>
            <person name="Toyoda A."/>
            <person name="Takaki Y."/>
            <person name="Nishi S."/>
            <person name="Hori S."/>
            <person name="Arai W."/>
            <person name="Tsubouchi T."/>
            <person name="Morono Y."/>
            <person name="Uchiyama I."/>
            <person name="Ito T."/>
            <person name="Fujiyama A."/>
            <person name="Inagaki F."/>
            <person name="Takami H."/>
        </authorList>
    </citation>
    <scope>NUCLEOTIDE SEQUENCE</scope>
    <source>
        <strain evidence="2">Expedition CK06-06</strain>
    </source>
</reference>
<proteinExistence type="predicted"/>
<gene>
    <name evidence="2" type="ORF">S03H2_10563</name>
</gene>
<dbReference type="AlphaFoldDB" id="X1G3P0"/>
<dbReference type="SUPFAM" id="SSF46785">
    <property type="entry name" value="Winged helix' DNA-binding domain"/>
    <property type="match status" value="1"/>
</dbReference>
<dbReference type="Pfam" id="PF04492">
    <property type="entry name" value="Phage_rep_O"/>
    <property type="match status" value="1"/>
</dbReference>
<feature type="domain" description="Bacteriophage lambda Replication protein O N-terminal" evidence="1">
    <location>
        <begin position="14"/>
        <end position="104"/>
    </location>
</feature>
<evidence type="ECO:0000259" key="1">
    <source>
        <dbReference type="Pfam" id="PF04492"/>
    </source>
</evidence>
<evidence type="ECO:0000313" key="2">
    <source>
        <dbReference type="EMBL" id="GAH36189.1"/>
    </source>
</evidence>
<dbReference type="EMBL" id="BARU01005425">
    <property type="protein sequence ID" value="GAH36189.1"/>
    <property type="molecule type" value="Genomic_DNA"/>
</dbReference>
<dbReference type="Gene3D" id="1.10.10.10">
    <property type="entry name" value="Winged helix-like DNA-binding domain superfamily/Winged helix DNA-binding domain"/>
    <property type="match status" value="1"/>
</dbReference>
<organism evidence="2">
    <name type="scientific">marine sediment metagenome</name>
    <dbReference type="NCBI Taxonomy" id="412755"/>
    <lineage>
        <taxon>unclassified sequences</taxon>
        <taxon>metagenomes</taxon>
        <taxon>ecological metagenomes</taxon>
    </lineage>
</organism>
<dbReference type="InterPro" id="IPR036390">
    <property type="entry name" value="WH_DNA-bd_sf"/>
</dbReference>
<comment type="caution">
    <text evidence="2">The sequence shown here is derived from an EMBL/GenBank/DDBJ whole genome shotgun (WGS) entry which is preliminary data.</text>
</comment>
<name>X1G3P0_9ZZZZ</name>
<sequence>MRNPYKTLSKINPQQEDGNRQIANDVYSALIRSKLSGAEYQIILFLISKIWGFRKLSDKISFSQMIEMTNLSRPGAIKTIKKLEQKRMVVVDRKVVNGSLPVNEYLFNKHYDTWVDETGKQMFTTSDLKLVKESLPEVVNQSLPDKGKTGKQMDFELVNKGLHTKERLTKEKGSKTLVKSLATFNAFKDEIFTYWNDFVDKYPQIPKILFITGDRLKRLKLRYSTAPFREKWKQIFPEIEKSDFLQGKNANSFHHE</sequence>
<protein>
    <recommendedName>
        <fullName evidence="1">Bacteriophage lambda Replication protein O N-terminal domain-containing protein</fullName>
    </recommendedName>
</protein>
<dbReference type="InterPro" id="IPR006497">
    <property type="entry name" value="Phage_lambda_VrpO_N"/>
</dbReference>
<accession>X1G3P0</accession>
<dbReference type="GO" id="GO:0006260">
    <property type="term" value="P:DNA replication"/>
    <property type="evidence" value="ECO:0007669"/>
    <property type="project" value="InterPro"/>
</dbReference>